<dbReference type="PANTHER" id="PTHR40094">
    <property type="entry name" value="ALPHA-2-MACROGLOBULIN HOMOLOG"/>
    <property type="match status" value="1"/>
</dbReference>
<dbReference type="GO" id="GO:0004866">
    <property type="term" value="F:endopeptidase inhibitor activity"/>
    <property type="evidence" value="ECO:0007669"/>
    <property type="project" value="InterPro"/>
</dbReference>
<evidence type="ECO:0000256" key="1">
    <source>
        <dbReference type="ARBA" id="ARBA00010556"/>
    </source>
</evidence>
<organism evidence="3 4">
    <name type="scientific">Parabacteroides distasonis</name>
    <dbReference type="NCBI Taxonomy" id="823"/>
    <lineage>
        <taxon>Bacteria</taxon>
        <taxon>Pseudomonadati</taxon>
        <taxon>Bacteroidota</taxon>
        <taxon>Bacteroidia</taxon>
        <taxon>Bacteroidales</taxon>
        <taxon>Tannerellaceae</taxon>
        <taxon>Parabacteroides</taxon>
    </lineage>
</organism>
<dbReference type="Pfam" id="PF17973">
    <property type="entry name" value="bMG10"/>
    <property type="match status" value="1"/>
</dbReference>
<sequence>MKIRAIILSALILCGISAVIMYSRAAQPQQKSSVITQAINDKNTPMVIKNLILKMKEQMEVNDDQFPELIKEVENYTNSLADSASVAVLHSMLAEMYQNYYQRNQWTINQRTQLSGYIPEDIREWTSNLFTDKIKEEIDLSLRPTALLQNTPVSKFKDILEIGKDSQTLRPTLYEFLAFRALDIQPTVQIYKDLIAFQNKEPNMKSVLLTELDYLRFLYGDKRDKESFEAYMNALDELYRNLASQNYAAEILIAKLDLVSGSMFRYVSTQWDSIKAEEVKLCEEGIKRYSGYPRTAILKNRLAQLEQPTLSASTNNTVYPGQQLGIKLEYKNVQKVIVQIYRSSKTPLQAAAHTSAKKSSGSTLGQLVNEKTFSLLLPNTYSQQDTTLHISMDQPGLYECVVTVPGQQLKTINTVSVTRLAAIYRNLSGNKQEVMVTDYLSGKPVDGAIVTYYGGQRRNLQELGTVKTDREGLATLPANSQVLAFQASRPGDTNAMLTNIYPMGSGRRPEKNPVEVSIFTDRGLYRPGQTIFFKGLAYVKDSNDPHAVAGQTFTVTLYDANGKELAQKKFTTNDFGSFNGEFSIPKQTLSGVFRLSTGQMSVYIHVEEYKRPTFQAYFLPIKGDIAFGDSVTIQGKAATFSGVSLPSGDVTWRITRRPFLLWRYFRPSAPTQVAEGSTTLSGDGTFNVSFRPQKEEDTNPYASAYQTYEVSATVTDSKGETQEANYTFSVGESSIVLFTNLPPQIEKDSVKAVVEARTINGEMVSTSGTFKIVELIANRSDKNSGESYQEGKQVASGSFTSGKEISPAIFNPLPSGRYRILVEAKDSQGRQSKNQSDFILYGKNDKRPPVFTHTWLLKEKTTCLPGEEAEIVFGTSDKDAYVLYEWFAGNNRIHHELIKLSDANHRFNIPFKPEYGEGIIVSFTFVKEGELYITQVPIELQLPNRQLTIKPITFRDRLLPGSKESWKFRITDADSTIVSAEVLTSMYDASLDKIIPFNWYFSPRRTILLQAPRFSTGAGFQRSYQYDQTEAKYIKVPQYQYDRLNWFGLFNEIVIRGYGSSNRAFATGGIMLKSAAAPVVAESMNIMEDSAVLEEPSVESTEGEPVFSLSDPFAKESSQPISPEQIRQNFAETAFFYPTLQTNEEGDIFVNFTLPESNTTWKLQMLANTKDLKYGLLTKEVISSKPLMVLPNLPRFVRQGDEVSISTQVINNSKEAVSGRVCIELFDPATDQPIICLSKSQRPFELQPDSIATVSWMIPVPKQISLLGIRILADSEKGSDGEQQIVPVLSNQLLITESTPFYLLKEGEKQIRISGNSEGATPFRLTLEMTGNPIWYAVQALPTITQPNNDNILSWFAAYYSNTLASYIAQAHPRIQKVINQWTAQGGNASTLYSNLEKNQELKNILLEETPWVLAADNETEQKQRLSLLFDLNRADGLREAALQQLIQQQNEEGGWSWFKGFPASRAITLSILKGMSQLVQLNAIQYGQAEKEMQMKALKFLDKSMQTDYENLQKYDKKWQNAWPSPEQVAFLFVRSSYRDIPELGDAREAIRFYTNQAEKHWNQYSLISKGEIALLMHRNGKKEVATAILTWLKKTATISEEKGMYWANNRRGSDYFTSPIDTHCLLMSVFNEIAPDTQNTNRMKQWLLNQKRTQNWESVPATVNAIYALLLTGSDWLNTQNTCVATWDGKTYSTAEGEIATGYLKTILPNEPANNSANPVLSIRKEGNTPAWGAVYEQYFQEIDKVKGQKGVLSVEKKLFVETNNGTNRQIRPVTPEQPLRIGDKVIVRLTIRTDREMNYVFLKDLRAGCFEPADQLSGPESRDGIWYYRSPKDVSENFFINRLPEGTFVLEYPVYVSRSGEYAGGISTIQCMYAPEFVSHTAGESLRIMP</sequence>
<feature type="domain" description="Alpha-2-macroglobulin" evidence="2">
    <location>
        <begin position="1133"/>
        <end position="1223"/>
    </location>
</feature>
<dbReference type="InterPro" id="IPR001599">
    <property type="entry name" value="Macroglobln_a2"/>
</dbReference>
<dbReference type="Gene3D" id="1.50.10.20">
    <property type="match status" value="1"/>
</dbReference>
<evidence type="ECO:0000259" key="2">
    <source>
        <dbReference type="SMART" id="SM01360"/>
    </source>
</evidence>
<proteinExistence type="inferred from homology"/>
<evidence type="ECO:0000313" key="3">
    <source>
        <dbReference type="EMBL" id="CUN19731.1"/>
    </source>
</evidence>
<dbReference type="Proteomes" id="UP000095591">
    <property type="component" value="Unassembled WGS sequence"/>
</dbReference>
<accession>A0A173UXF0</accession>
<dbReference type="EMBL" id="CYXP01000005">
    <property type="protein sequence ID" value="CUN19731.1"/>
    <property type="molecule type" value="Genomic_DNA"/>
</dbReference>
<dbReference type="SUPFAM" id="SSF48239">
    <property type="entry name" value="Terpenoid cyclases/Protein prenyltransferases"/>
    <property type="match status" value="1"/>
</dbReference>
<dbReference type="InterPro" id="IPR041246">
    <property type="entry name" value="Bact_MG10"/>
</dbReference>
<dbReference type="InterPro" id="IPR008930">
    <property type="entry name" value="Terpenoid_cyclase/PrenylTrfase"/>
</dbReference>
<reference evidence="3 4" key="1">
    <citation type="submission" date="2015-09" db="EMBL/GenBank/DDBJ databases">
        <authorList>
            <consortium name="Pathogen Informatics"/>
        </authorList>
    </citation>
    <scope>NUCLEOTIDE SEQUENCE [LARGE SCALE GENOMIC DNA]</scope>
    <source>
        <strain evidence="3 4">2789STDY5608872</strain>
    </source>
</reference>
<comment type="similarity">
    <text evidence="1">Belongs to the protease inhibitor I39 (alpha-2-macroglobulin) family. Bacterial alpha-2-macroglobulin subfamily.</text>
</comment>
<name>A0A173UXF0_PARDI</name>
<dbReference type="Pfam" id="PF01835">
    <property type="entry name" value="MG2"/>
    <property type="match status" value="1"/>
</dbReference>
<evidence type="ECO:0000313" key="4">
    <source>
        <dbReference type="Proteomes" id="UP000095591"/>
    </source>
</evidence>
<gene>
    <name evidence="3" type="ORF">ERS852429_02431</name>
</gene>
<dbReference type="Gene3D" id="2.60.40.1930">
    <property type="match status" value="1"/>
</dbReference>
<dbReference type="SMART" id="SM01360">
    <property type="entry name" value="A2M"/>
    <property type="match status" value="1"/>
</dbReference>
<protein>
    <submittedName>
        <fullName evidence="3">MG2 domain</fullName>
    </submittedName>
</protein>
<dbReference type="Pfam" id="PF00207">
    <property type="entry name" value="A2M"/>
    <property type="match status" value="1"/>
</dbReference>
<dbReference type="InterPro" id="IPR051802">
    <property type="entry name" value="YfhM-like"/>
</dbReference>
<dbReference type="RefSeq" id="WP_044544974.1">
    <property type="nucleotide sequence ID" value="NZ_CDRH01000118.1"/>
</dbReference>
<dbReference type="PANTHER" id="PTHR40094:SF1">
    <property type="entry name" value="UBIQUITIN DOMAIN-CONTAINING PROTEIN"/>
    <property type="match status" value="1"/>
</dbReference>
<dbReference type="InterPro" id="IPR002890">
    <property type="entry name" value="MG2"/>
</dbReference>